<gene>
    <name evidence="3" type="ORF">BSL82_12150</name>
</gene>
<evidence type="ECO:0000256" key="2">
    <source>
        <dbReference type="SAM" id="Phobius"/>
    </source>
</evidence>
<dbReference type="EMBL" id="CP018221">
    <property type="protein sequence ID" value="API59968.1"/>
    <property type="molecule type" value="Genomic_DNA"/>
</dbReference>
<dbReference type="RefSeq" id="WP_072597756.1">
    <property type="nucleotide sequence ID" value="NZ_CP018221.1"/>
</dbReference>
<keyword evidence="4" id="KW-1185">Reference proteome</keyword>
<evidence type="ECO:0000256" key="1">
    <source>
        <dbReference type="SAM" id="MobiDB-lite"/>
    </source>
</evidence>
<name>A0A1L3ZWF9_9SPHN</name>
<organism evidence="3 4">
    <name type="scientific">Tardibacter chloracetimidivorans</name>
    <dbReference type="NCBI Taxonomy" id="1921510"/>
    <lineage>
        <taxon>Bacteria</taxon>
        <taxon>Pseudomonadati</taxon>
        <taxon>Pseudomonadota</taxon>
        <taxon>Alphaproteobacteria</taxon>
        <taxon>Sphingomonadales</taxon>
        <taxon>Sphingomonadaceae</taxon>
        <taxon>Tardibacter</taxon>
    </lineage>
</organism>
<accession>A0A1L3ZWF9</accession>
<reference evidence="4" key="1">
    <citation type="submission" date="2016-11" db="EMBL/GenBank/DDBJ databases">
        <title>Complete Genome Sequence of alachlor-degrading Sphingomonas sp. strain JJ-A5.</title>
        <authorList>
            <person name="Lee H."/>
            <person name="Ka J.-O."/>
        </authorList>
    </citation>
    <scope>NUCLEOTIDE SEQUENCE [LARGE SCALE GENOMIC DNA]</scope>
    <source>
        <strain evidence="4">JJ-A5</strain>
    </source>
</reference>
<protein>
    <submittedName>
        <fullName evidence="3">Uncharacterized protein</fullName>
    </submittedName>
</protein>
<feature type="compositionally biased region" description="Low complexity" evidence="1">
    <location>
        <begin position="313"/>
        <end position="323"/>
    </location>
</feature>
<dbReference type="Proteomes" id="UP000182063">
    <property type="component" value="Chromosome"/>
</dbReference>
<dbReference type="STRING" id="1921510.BSL82_12150"/>
<feature type="region of interest" description="Disordered" evidence="1">
    <location>
        <begin position="291"/>
        <end position="323"/>
    </location>
</feature>
<evidence type="ECO:0000313" key="4">
    <source>
        <dbReference type="Proteomes" id="UP000182063"/>
    </source>
</evidence>
<feature type="transmembrane region" description="Helical" evidence="2">
    <location>
        <begin position="23"/>
        <end position="45"/>
    </location>
</feature>
<sequence length="323" mass="34334">MAGYPGEMSEPDPGVRTRPRRSVLPWILTFASLTFALGLLANPWFEREIRSRLPFGGGSQVADAPQAGAREASTPLAAEDRKVAAATVLASTADAEEEVKARLAQAERLAALEKRFEALDARSGMALANSARAEGMLITLAARRAVDTGQSLGVIEGMLRERFGGTQPQAVAALIAASQQPVTLSQLQAGLQTLEPQLQHAAQGGSWWSELSSDIAGLILFKRESEPVMQPIEQLRDARQRLSMGDVAGALWQIGRLPEGARAKAAAWRAAARRYLSAHQALDTLETVALLSPPPGQKEQVIPLPSAPPAPTPAENAEPAPRG</sequence>
<evidence type="ECO:0000313" key="3">
    <source>
        <dbReference type="EMBL" id="API59968.1"/>
    </source>
</evidence>
<proteinExistence type="predicted"/>
<dbReference type="KEGG" id="sphj:BSL82_12150"/>
<dbReference type="OrthoDB" id="7432270at2"/>
<dbReference type="AlphaFoldDB" id="A0A1L3ZWF9"/>
<keyword evidence="2" id="KW-1133">Transmembrane helix</keyword>
<keyword evidence="2" id="KW-0472">Membrane</keyword>
<keyword evidence="2" id="KW-0812">Transmembrane</keyword>